<dbReference type="Pfam" id="PF07238">
    <property type="entry name" value="PilZ"/>
    <property type="match status" value="1"/>
</dbReference>
<reference evidence="2" key="1">
    <citation type="submission" date="2018-05" db="EMBL/GenBank/DDBJ databases">
        <authorList>
            <person name="Lanie J.A."/>
            <person name="Ng W.-L."/>
            <person name="Kazmierczak K.M."/>
            <person name="Andrzejewski T.M."/>
            <person name="Davidsen T.M."/>
            <person name="Wayne K.J."/>
            <person name="Tettelin H."/>
            <person name="Glass J.I."/>
            <person name="Rusch D."/>
            <person name="Podicherti R."/>
            <person name="Tsui H.-C.T."/>
            <person name="Winkler M.E."/>
        </authorList>
    </citation>
    <scope>NUCLEOTIDE SEQUENCE</scope>
</reference>
<feature type="domain" description="PilZ" evidence="1">
    <location>
        <begin position="8"/>
        <end position="94"/>
    </location>
</feature>
<dbReference type="AlphaFoldDB" id="A0A382N4D3"/>
<dbReference type="GO" id="GO:0035438">
    <property type="term" value="F:cyclic-di-GMP binding"/>
    <property type="evidence" value="ECO:0007669"/>
    <property type="project" value="InterPro"/>
</dbReference>
<evidence type="ECO:0000313" key="2">
    <source>
        <dbReference type="EMBL" id="SVC55946.1"/>
    </source>
</evidence>
<proteinExistence type="predicted"/>
<evidence type="ECO:0000259" key="1">
    <source>
        <dbReference type="Pfam" id="PF07238"/>
    </source>
</evidence>
<dbReference type="SUPFAM" id="SSF141371">
    <property type="entry name" value="PilZ domain-like"/>
    <property type="match status" value="1"/>
</dbReference>
<sequence>MGVASLKDRKNPRFIKRYPVTIKVGSKRIMGFSIDLSSSGLAMSSKKSLDLGQKVTIDIKAGRFPISLQGNVRWCKKTTRADTRKDGFEMGFEIGARNPEYVELLEKVITELDLQQTDQTYQEDLHISYETRWQFVMDYEKNIKSNKLFIPTIKPFQVMQKIKFTMHLLEYMRILHAEGTIMYVVDENDTKNRGKPQGVGLQIDKYRFGDDALMKEFVKKAGGNI</sequence>
<gene>
    <name evidence="2" type="ORF">METZ01_LOCUS308800</name>
</gene>
<protein>
    <recommendedName>
        <fullName evidence="1">PilZ domain-containing protein</fullName>
    </recommendedName>
</protein>
<dbReference type="Gene3D" id="2.40.10.220">
    <property type="entry name" value="predicted glycosyltransferase like domains"/>
    <property type="match status" value="2"/>
</dbReference>
<accession>A0A382N4D3</accession>
<organism evidence="2">
    <name type="scientific">marine metagenome</name>
    <dbReference type="NCBI Taxonomy" id="408172"/>
    <lineage>
        <taxon>unclassified sequences</taxon>
        <taxon>metagenomes</taxon>
        <taxon>ecological metagenomes</taxon>
    </lineage>
</organism>
<dbReference type="InterPro" id="IPR009875">
    <property type="entry name" value="PilZ_domain"/>
</dbReference>
<name>A0A382N4D3_9ZZZZ</name>
<dbReference type="EMBL" id="UINC01097873">
    <property type="protein sequence ID" value="SVC55946.1"/>
    <property type="molecule type" value="Genomic_DNA"/>
</dbReference>